<dbReference type="Proteomes" id="UP001320159">
    <property type="component" value="Unassembled WGS sequence"/>
</dbReference>
<evidence type="ECO:0000256" key="2">
    <source>
        <dbReference type="ARBA" id="ARBA00008130"/>
    </source>
</evidence>
<dbReference type="PANTHER" id="PTHR28286:SF2">
    <property type="entry name" value="BACTERIORHODOPSIN _OPSIN, NOPA (EUROFUNG)"/>
    <property type="match status" value="1"/>
</dbReference>
<dbReference type="PRINTS" id="PR00251">
    <property type="entry name" value="BACTRLOPSIN"/>
</dbReference>
<keyword evidence="4" id="KW-0716">Sensory transduction</keyword>
<dbReference type="GO" id="GO:0005886">
    <property type="term" value="C:plasma membrane"/>
    <property type="evidence" value="ECO:0007669"/>
    <property type="project" value="TreeGrafter"/>
</dbReference>
<gene>
    <name evidence="12" type="ORF">CUJ83_03985</name>
</gene>
<dbReference type="SMART" id="SM01021">
    <property type="entry name" value="Bac_rhodopsin"/>
    <property type="match status" value="1"/>
</dbReference>
<feature type="transmembrane region" description="Helical" evidence="11">
    <location>
        <begin position="125"/>
        <end position="145"/>
    </location>
</feature>
<dbReference type="GO" id="GO:0009881">
    <property type="term" value="F:photoreceptor activity"/>
    <property type="evidence" value="ECO:0007669"/>
    <property type="project" value="UniProtKB-KW"/>
</dbReference>
<evidence type="ECO:0000256" key="10">
    <source>
        <dbReference type="ARBA" id="ARBA00023170"/>
    </source>
</evidence>
<dbReference type="AlphaFoldDB" id="A0AAP2RB57"/>
<dbReference type="Pfam" id="PF01036">
    <property type="entry name" value="Bac_rhodopsin"/>
    <property type="match status" value="1"/>
</dbReference>
<keyword evidence="7 11" id="KW-1133">Transmembrane helix</keyword>
<feature type="transmembrane region" description="Helical" evidence="11">
    <location>
        <begin position="157"/>
        <end position="181"/>
    </location>
</feature>
<keyword evidence="10" id="KW-0675">Receptor</keyword>
<keyword evidence="8" id="KW-0157">Chromophore</keyword>
<dbReference type="PANTHER" id="PTHR28286">
    <property type="match status" value="1"/>
</dbReference>
<keyword evidence="9 11" id="KW-0472">Membrane</keyword>
<comment type="subcellular location">
    <subcellularLocation>
        <location evidence="1">Membrane</location>
        <topology evidence="1">Multi-pass membrane protein</topology>
    </subcellularLocation>
</comment>
<feature type="transmembrane region" description="Helical" evidence="11">
    <location>
        <begin position="42"/>
        <end position="62"/>
    </location>
</feature>
<evidence type="ECO:0000256" key="11">
    <source>
        <dbReference type="SAM" id="Phobius"/>
    </source>
</evidence>
<evidence type="ECO:0000256" key="8">
    <source>
        <dbReference type="ARBA" id="ARBA00022991"/>
    </source>
</evidence>
<evidence type="ECO:0000256" key="6">
    <source>
        <dbReference type="ARBA" id="ARBA00022925"/>
    </source>
</evidence>
<comment type="caution">
    <text evidence="12">The sequence shown here is derived from an EMBL/GenBank/DDBJ whole genome shotgun (WGS) entry which is preliminary data.</text>
</comment>
<feature type="transmembrane region" description="Helical" evidence="11">
    <location>
        <begin position="187"/>
        <end position="209"/>
    </location>
</feature>
<sequence>MAGEEIIVFWAGAVVFAIAAIGFTLLESRIKTDKWPFRDEAFVSFITVISYVIMANGILTVTAPNGQPIYWTRWLFYIGSCVILATEVARIGGKLRGETLEVAILTGIVMFCGFLASYFTTPERWYYFALSSAAYIGLLMSLVRWRAADQRYRKPIVGFIMAMWSLFPVVWILAPTGFGVISPFTEAILYGILDLVTKIGFGLFVVYRIKNVFATQERREPVKAVPAR</sequence>
<evidence type="ECO:0000256" key="3">
    <source>
        <dbReference type="ARBA" id="ARBA00022543"/>
    </source>
</evidence>
<evidence type="ECO:0000256" key="9">
    <source>
        <dbReference type="ARBA" id="ARBA00023136"/>
    </source>
</evidence>
<evidence type="ECO:0000313" key="12">
    <source>
        <dbReference type="EMBL" id="MCD1294153.1"/>
    </source>
</evidence>
<organism evidence="12 13">
    <name type="scientific">Methanooceanicella nereidis</name>
    <dbReference type="NCBI Taxonomy" id="2052831"/>
    <lineage>
        <taxon>Archaea</taxon>
        <taxon>Methanobacteriati</taxon>
        <taxon>Methanobacteriota</taxon>
        <taxon>Stenosarchaea group</taxon>
        <taxon>Methanomicrobia</taxon>
        <taxon>Methanocellales</taxon>
        <taxon>Methanocellaceae</taxon>
        <taxon>Methanooceanicella</taxon>
    </lineage>
</organism>
<reference evidence="12 13" key="1">
    <citation type="submission" date="2017-11" db="EMBL/GenBank/DDBJ databases">
        <title>Isolation and Characterization of Family Methanocellaceae Species from Potential Methane Hydrate Area Offshore Southwestern Taiwan.</title>
        <authorList>
            <person name="Zhang W.-L."/>
            <person name="Chen W.-C."/>
            <person name="Lai M.-C."/>
            <person name="Chen S.-C."/>
        </authorList>
    </citation>
    <scope>NUCLEOTIDE SEQUENCE [LARGE SCALE GENOMIC DNA]</scope>
    <source>
        <strain evidence="12 13">CWC-04</strain>
    </source>
</reference>
<protein>
    <recommendedName>
        <fullName evidence="14">Bacteriorhodopsin</fullName>
    </recommendedName>
</protein>
<dbReference type="Gene3D" id="1.20.1070.10">
    <property type="entry name" value="Rhodopsin 7-helix transmembrane proteins"/>
    <property type="match status" value="1"/>
</dbReference>
<feature type="transmembrane region" description="Helical" evidence="11">
    <location>
        <begin position="100"/>
        <end position="119"/>
    </location>
</feature>
<keyword evidence="13" id="KW-1185">Reference proteome</keyword>
<dbReference type="InterPro" id="IPR001425">
    <property type="entry name" value="Arc/bac/fun_rhodopsins"/>
</dbReference>
<evidence type="ECO:0000256" key="5">
    <source>
        <dbReference type="ARBA" id="ARBA00022692"/>
    </source>
</evidence>
<evidence type="ECO:0000256" key="4">
    <source>
        <dbReference type="ARBA" id="ARBA00022606"/>
    </source>
</evidence>
<keyword evidence="6" id="KW-0681">Retinal protein</keyword>
<feature type="transmembrane region" description="Helical" evidence="11">
    <location>
        <begin position="6"/>
        <end position="26"/>
    </location>
</feature>
<name>A0AAP2RB57_9EURY</name>
<dbReference type="SUPFAM" id="SSF81321">
    <property type="entry name" value="Family A G protein-coupled receptor-like"/>
    <property type="match status" value="1"/>
</dbReference>
<keyword evidence="5 11" id="KW-0812">Transmembrane</keyword>
<evidence type="ECO:0000256" key="7">
    <source>
        <dbReference type="ARBA" id="ARBA00022989"/>
    </source>
</evidence>
<accession>A0AAP2RB57</accession>
<evidence type="ECO:0000313" key="13">
    <source>
        <dbReference type="Proteomes" id="UP001320159"/>
    </source>
</evidence>
<dbReference type="GO" id="GO:0007602">
    <property type="term" value="P:phototransduction"/>
    <property type="evidence" value="ECO:0007669"/>
    <property type="project" value="UniProtKB-KW"/>
</dbReference>
<comment type="similarity">
    <text evidence="2">Belongs to the archaeal/bacterial/fungal opsin family.</text>
</comment>
<proteinExistence type="inferred from homology"/>
<evidence type="ECO:0000256" key="1">
    <source>
        <dbReference type="ARBA" id="ARBA00004141"/>
    </source>
</evidence>
<feature type="transmembrane region" description="Helical" evidence="11">
    <location>
        <begin position="74"/>
        <end position="93"/>
    </location>
</feature>
<evidence type="ECO:0008006" key="14">
    <source>
        <dbReference type="Google" id="ProtNLM"/>
    </source>
</evidence>
<dbReference type="EMBL" id="PGCK01000002">
    <property type="protein sequence ID" value="MCD1294153.1"/>
    <property type="molecule type" value="Genomic_DNA"/>
</dbReference>
<keyword evidence="3" id="KW-0600">Photoreceptor protein</keyword>
<dbReference type="RefSeq" id="WP_230740849.1">
    <property type="nucleotide sequence ID" value="NZ_PGCK01000002.1"/>
</dbReference>